<sequence>MQFSADQAETIALQALAWLSGNDELFPVFMGATGASEDDLRSRATDPEFLGSVLDFLTMDDSWVMEFCDSLGLSYEMPMHARMALPGGAQVHWT</sequence>
<evidence type="ECO:0000313" key="1">
    <source>
        <dbReference type="EMBL" id="ANP36090.1"/>
    </source>
</evidence>
<reference evidence="1 2" key="1">
    <citation type="submission" date="2016-04" db="EMBL/GenBank/DDBJ databases">
        <authorList>
            <person name="Evans L.H."/>
            <person name="Alamgir A."/>
            <person name="Owens N."/>
            <person name="Weber N.D."/>
            <person name="Virtaneva K."/>
            <person name="Barbian K."/>
            <person name="Babar A."/>
            <person name="Rosenke K."/>
        </authorList>
    </citation>
    <scope>NUCLEOTIDE SEQUENCE [LARGE SCALE GENOMIC DNA]</scope>
    <source>
        <strain evidence="1 2">JL2886</strain>
    </source>
</reference>
<protein>
    <recommendedName>
        <fullName evidence="3">DUF3572 domain-containing protein</fullName>
    </recommendedName>
</protein>
<dbReference type="RefSeq" id="WP_065273553.1">
    <property type="nucleotide sequence ID" value="NZ_CP015124.1"/>
</dbReference>
<evidence type="ECO:0000313" key="2">
    <source>
        <dbReference type="Proteomes" id="UP000092565"/>
    </source>
</evidence>
<dbReference type="OrthoDB" id="7356934at2"/>
<proteinExistence type="predicted"/>
<dbReference type="PATRIC" id="fig|60890.4.peg.1144"/>
<organism evidence="1 2">
    <name type="scientific">Phaeobacter gallaeciensis</name>
    <dbReference type="NCBI Taxonomy" id="60890"/>
    <lineage>
        <taxon>Bacteria</taxon>
        <taxon>Pseudomonadati</taxon>
        <taxon>Pseudomonadota</taxon>
        <taxon>Alphaproteobacteria</taxon>
        <taxon>Rhodobacterales</taxon>
        <taxon>Roseobacteraceae</taxon>
        <taxon>Phaeobacter</taxon>
    </lineage>
</organism>
<dbReference type="AlphaFoldDB" id="A0A1B0ZPM0"/>
<name>A0A1B0ZPM0_9RHOB</name>
<evidence type="ECO:0008006" key="3">
    <source>
        <dbReference type="Google" id="ProtNLM"/>
    </source>
</evidence>
<keyword evidence="2" id="KW-1185">Reference proteome</keyword>
<gene>
    <name evidence="1" type="ORF">JL2886_01169</name>
</gene>
<accession>A0A1B0ZPM0</accession>
<dbReference type="InterPro" id="IPR021955">
    <property type="entry name" value="DUF3572"/>
</dbReference>
<dbReference type="EMBL" id="CP015124">
    <property type="protein sequence ID" value="ANP36090.1"/>
    <property type="molecule type" value="Genomic_DNA"/>
</dbReference>
<dbReference type="Proteomes" id="UP000092565">
    <property type="component" value="Chromosome"/>
</dbReference>
<dbReference type="Pfam" id="PF12096">
    <property type="entry name" value="DUF3572"/>
    <property type="match status" value="1"/>
</dbReference>